<feature type="compositionally biased region" description="Low complexity" evidence="1">
    <location>
        <begin position="45"/>
        <end position="57"/>
    </location>
</feature>
<evidence type="ECO:0000313" key="4">
    <source>
        <dbReference type="WBParaSite" id="ASIM_0000332501-mRNA-1"/>
    </source>
</evidence>
<dbReference type="EMBL" id="UYRR01004725">
    <property type="protein sequence ID" value="VDK21239.1"/>
    <property type="molecule type" value="Genomic_DNA"/>
</dbReference>
<keyword evidence="3" id="KW-1185">Reference proteome</keyword>
<feature type="region of interest" description="Disordered" evidence="1">
    <location>
        <begin position="1"/>
        <end position="26"/>
    </location>
</feature>
<accession>A0A0M3J6Y4</accession>
<evidence type="ECO:0000313" key="3">
    <source>
        <dbReference type="Proteomes" id="UP000267096"/>
    </source>
</evidence>
<feature type="region of interest" description="Disordered" evidence="1">
    <location>
        <begin position="45"/>
        <end position="70"/>
    </location>
</feature>
<reference evidence="4" key="1">
    <citation type="submission" date="2017-02" db="UniProtKB">
        <authorList>
            <consortium name="WormBaseParasite"/>
        </authorList>
    </citation>
    <scope>IDENTIFICATION</scope>
</reference>
<reference evidence="2 3" key="2">
    <citation type="submission" date="2018-11" db="EMBL/GenBank/DDBJ databases">
        <authorList>
            <consortium name="Pathogen Informatics"/>
        </authorList>
    </citation>
    <scope>NUCLEOTIDE SEQUENCE [LARGE SCALE GENOMIC DNA]</scope>
</reference>
<evidence type="ECO:0000313" key="2">
    <source>
        <dbReference type="EMBL" id="VDK21239.1"/>
    </source>
</evidence>
<organism evidence="4">
    <name type="scientific">Anisakis simplex</name>
    <name type="common">Herring worm</name>
    <dbReference type="NCBI Taxonomy" id="6269"/>
    <lineage>
        <taxon>Eukaryota</taxon>
        <taxon>Metazoa</taxon>
        <taxon>Ecdysozoa</taxon>
        <taxon>Nematoda</taxon>
        <taxon>Chromadorea</taxon>
        <taxon>Rhabditida</taxon>
        <taxon>Spirurina</taxon>
        <taxon>Ascaridomorpha</taxon>
        <taxon>Ascaridoidea</taxon>
        <taxon>Anisakidae</taxon>
        <taxon>Anisakis</taxon>
        <taxon>Anisakis simplex complex</taxon>
    </lineage>
</organism>
<proteinExistence type="predicted"/>
<dbReference type="AlphaFoldDB" id="A0A0M3J6Y4"/>
<sequence>MARNAEKRSSAPLAGKTNCDGPLDLAPPKRIKFMIDELLLDAKQQQQQQRIVNSLSNDNDRDSDDDSDNN</sequence>
<gene>
    <name evidence="2" type="ORF">ASIM_LOCUS3167</name>
</gene>
<dbReference type="WBParaSite" id="ASIM_0000332501-mRNA-1">
    <property type="protein sequence ID" value="ASIM_0000332501-mRNA-1"/>
    <property type="gene ID" value="ASIM_0000332501"/>
</dbReference>
<protein>
    <submittedName>
        <fullName evidence="2 4">Uncharacterized protein</fullName>
    </submittedName>
</protein>
<evidence type="ECO:0000256" key="1">
    <source>
        <dbReference type="SAM" id="MobiDB-lite"/>
    </source>
</evidence>
<name>A0A0M3J6Y4_ANISI</name>
<feature type="compositionally biased region" description="Acidic residues" evidence="1">
    <location>
        <begin position="61"/>
        <end position="70"/>
    </location>
</feature>
<dbReference type="Proteomes" id="UP000267096">
    <property type="component" value="Unassembled WGS sequence"/>
</dbReference>